<comment type="caution">
    <text evidence="3">The sequence shown here is derived from an EMBL/GenBank/DDBJ whole genome shotgun (WGS) entry which is preliminary data.</text>
</comment>
<accession>A0AAW0GJ40</accession>
<evidence type="ECO:0000313" key="3">
    <source>
        <dbReference type="EMBL" id="KAK7691174.1"/>
    </source>
</evidence>
<gene>
    <name evidence="3" type="ORF">QCA50_006277</name>
</gene>
<keyword evidence="2" id="KW-0812">Transmembrane</keyword>
<dbReference type="AlphaFoldDB" id="A0AAW0GJ40"/>
<dbReference type="Proteomes" id="UP001385951">
    <property type="component" value="Unassembled WGS sequence"/>
</dbReference>
<evidence type="ECO:0000313" key="4">
    <source>
        <dbReference type="Proteomes" id="UP001385951"/>
    </source>
</evidence>
<keyword evidence="2" id="KW-0472">Membrane</keyword>
<sequence>MPPLSSIIRSPSSLYLNITMNKLRSRSPSRDQNATTPTETAAPLPGNPPQPNASLAELGGITAPRKELKLEAMSPLDESEWRYNRTCLQSEGTKDIDTIKRMTLSLRRRVPDGWEDCEHPEGKLYYRHPVKRILTHLDINNAQNLIDIDRMYEAIRRQLDIGETAPMPYDVVIDIQCNGGNTEYCYYLFSWEDRAIMWAEDVSIYLFTRYQRNVYCEAHLNHAMTWHFWLHVEMFPNHIKISRDMLNEVSSALAYGWNDVTTSETSTVPLDPQKISELLRIIAAIPKDTESNYHAIIVARSMVTLSKERFYNYHGQPIARLTCIDTVDKKHIHNPRSLLFLLFSPFFFWMPDIYLAELERIWVDQTVNYHHWNKFFAEISQDWKDAITPATVLLTANVGFLAIQSIDQDRPLGQVASYISTLFSSASYIVCQVLARQHRIMMERSDSSSVAAYLSDKSNLTYGLELPAFAYSLPMAFFSWGMLTFLLSILHTCFYNTSSGIRIATGIVFGFLTVVIGVVLYMDWGVNPFTHPTIRGTICATIKNRISDIAKSLWTMWVSRRKKESESPV</sequence>
<proteinExistence type="predicted"/>
<feature type="transmembrane region" description="Helical" evidence="2">
    <location>
        <begin position="468"/>
        <end position="489"/>
    </location>
</feature>
<dbReference type="EMBL" id="JASBNA010000006">
    <property type="protein sequence ID" value="KAK7691174.1"/>
    <property type="molecule type" value="Genomic_DNA"/>
</dbReference>
<name>A0AAW0GJ40_9APHY</name>
<reference evidence="3 4" key="1">
    <citation type="submission" date="2022-09" db="EMBL/GenBank/DDBJ databases">
        <authorList>
            <person name="Palmer J.M."/>
        </authorList>
    </citation>
    <scope>NUCLEOTIDE SEQUENCE [LARGE SCALE GENOMIC DNA]</scope>
    <source>
        <strain evidence="3 4">DSM 7382</strain>
    </source>
</reference>
<keyword evidence="4" id="KW-1185">Reference proteome</keyword>
<organism evidence="3 4">
    <name type="scientific">Cerrena zonata</name>
    <dbReference type="NCBI Taxonomy" id="2478898"/>
    <lineage>
        <taxon>Eukaryota</taxon>
        <taxon>Fungi</taxon>
        <taxon>Dikarya</taxon>
        <taxon>Basidiomycota</taxon>
        <taxon>Agaricomycotina</taxon>
        <taxon>Agaricomycetes</taxon>
        <taxon>Polyporales</taxon>
        <taxon>Cerrenaceae</taxon>
        <taxon>Cerrena</taxon>
    </lineage>
</organism>
<feature type="compositionally biased region" description="Low complexity" evidence="1">
    <location>
        <begin position="34"/>
        <end position="44"/>
    </location>
</feature>
<evidence type="ECO:0000256" key="2">
    <source>
        <dbReference type="SAM" id="Phobius"/>
    </source>
</evidence>
<feature type="transmembrane region" description="Helical" evidence="2">
    <location>
        <begin position="501"/>
        <end position="522"/>
    </location>
</feature>
<evidence type="ECO:0000256" key="1">
    <source>
        <dbReference type="SAM" id="MobiDB-lite"/>
    </source>
</evidence>
<protein>
    <submittedName>
        <fullName evidence="3">Uncharacterized protein</fullName>
    </submittedName>
</protein>
<feature type="region of interest" description="Disordered" evidence="1">
    <location>
        <begin position="23"/>
        <end position="53"/>
    </location>
</feature>
<keyword evidence="2" id="KW-1133">Transmembrane helix</keyword>